<dbReference type="AlphaFoldDB" id="A0A834YR13"/>
<dbReference type="SMART" id="SM00360">
    <property type="entry name" value="RRM"/>
    <property type="match status" value="1"/>
</dbReference>
<dbReference type="GO" id="GO:0005634">
    <property type="term" value="C:nucleus"/>
    <property type="evidence" value="ECO:0007669"/>
    <property type="project" value="TreeGrafter"/>
</dbReference>
<feature type="region of interest" description="Disordered" evidence="6">
    <location>
        <begin position="1010"/>
        <end position="1077"/>
    </location>
</feature>
<dbReference type="GO" id="GO:0003723">
    <property type="term" value="F:RNA binding"/>
    <property type="evidence" value="ECO:0007669"/>
    <property type="project" value="UniProtKB-UniRule"/>
</dbReference>
<evidence type="ECO:0000256" key="1">
    <source>
        <dbReference type="ARBA" id="ARBA00022884"/>
    </source>
</evidence>
<feature type="domain" description="C3H1-type" evidence="8">
    <location>
        <begin position="341"/>
        <end position="369"/>
    </location>
</feature>
<feature type="compositionally biased region" description="Acidic residues" evidence="6">
    <location>
        <begin position="121"/>
        <end position="132"/>
    </location>
</feature>
<evidence type="ECO:0000256" key="6">
    <source>
        <dbReference type="SAM" id="MobiDB-lite"/>
    </source>
</evidence>
<dbReference type="InterPro" id="IPR000504">
    <property type="entry name" value="RRM_dom"/>
</dbReference>
<comment type="function">
    <text evidence="2">May be involved in the turnover of nuclear polyadenylated (pA+) RNA.</text>
</comment>
<dbReference type="InterPro" id="IPR012677">
    <property type="entry name" value="Nucleotide-bd_a/b_plait_sf"/>
</dbReference>
<feature type="compositionally biased region" description="Low complexity" evidence="6">
    <location>
        <begin position="106"/>
        <end position="116"/>
    </location>
</feature>
<dbReference type="Pfam" id="PF01480">
    <property type="entry name" value="PWI"/>
    <property type="match status" value="1"/>
</dbReference>
<dbReference type="OMA" id="XRDLVKP"/>
<feature type="compositionally biased region" description="Polar residues" evidence="6">
    <location>
        <begin position="1057"/>
        <end position="1077"/>
    </location>
</feature>
<dbReference type="PROSITE" id="PS50102">
    <property type="entry name" value="RRM"/>
    <property type="match status" value="1"/>
</dbReference>
<evidence type="ECO:0000259" key="7">
    <source>
        <dbReference type="PROSITE" id="PS50102"/>
    </source>
</evidence>
<dbReference type="FunFam" id="3.30.70.330:FF:000719">
    <property type="entry name" value="Predicted protein"/>
    <property type="match status" value="1"/>
</dbReference>
<keyword evidence="1 3" id="KW-0694">RNA-binding</keyword>
<dbReference type="InterPro" id="IPR002483">
    <property type="entry name" value="PWI_dom"/>
</dbReference>
<feature type="compositionally biased region" description="Low complexity" evidence="6">
    <location>
        <begin position="1010"/>
        <end position="1029"/>
    </location>
</feature>
<gene>
    <name evidence="9" type="ORF">HHK36_024998</name>
</gene>
<keyword evidence="5" id="KW-0175">Coiled coil</keyword>
<feature type="zinc finger region" description="C3H1-type" evidence="4">
    <location>
        <begin position="341"/>
        <end position="369"/>
    </location>
</feature>
<dbReference type="Pfam" id="PF00076">
    <property type="entry name" value="RRM_1"/>
    <property type="match status" value="1"/>
</dbReference>
<keyword evidence="10" id="KW-1185">Reference proteome</keyword>
<evidence type="ECO:0000256" key="5">
    <source>
        <dbReference type="SAM" id="Coils"/>
    </source>
</evidence>
<feature type="compositionally biased region" description="Polar residues" evidence="6">
    <location>
        <begin position="401"/>
        <end position="416"/>
    </location>
</feature>
<evidence type="ECO:0000313" key="10">
    <source>
        <dbReference type="Proteomes" id="UP000655225"/>
    </source>
</evidence>
<dbReference type="PANTHER" id="PTHR14398:SF0">
    <property type="entry name" value="ZINC FINGER PROTEIN SWM"/>
    <property type="match status" value="1"/>
</dbReference>
<dbReference type="InterPro" id="IPR000571">
    <property type="entry name" value="Znf_CCCH"/>
</dbReference>
<name>A0A834YR13_TETSI</name>
<dbReference type="InterPro" id="IPR045137">
    <property type="entry name" value="RBM26/27"/>
</dbReference>
<dbReference type="PANTHER" id="PTHR14398">
    <property type="entry name" value="RNA RECOGNITION RRM/RNP DOMAIN"/>
    <property type="match status" value="1"/>
</dbReference>
<evidence type="ECO:0000256" key="2">
    <source>
        <dbReference type="ARBA" id="ARBA00043866"/>
    </source>
</evidence>
<feature type="compositionally biased region" description="Acidic residues" evidence="6">
    <location>
        <begin position="1041"/>
        <end position="1054"/>
    </location>
</feature>
<dbReference type="InterPro" id="IPR035979">
    <property type="entry name" value="RBD_domain_sf"/>
</dbReference>
<evidence type="ECO:0000256" key="4">
    <source>
        <dbReference type="PROSITE-ProRule" id="PRU00723"/>
    </source>
</evidence>
<sequence>MKFEESSLIGYLVKNLESLTEADPVILAEYVAALLKKDKPIKELQKLCTENLAEFLGQGTKSFITKLFQALEDGSIAASTESLDAVNQVEQSPSFIQEDPIKLRISSPKSDSLSPSGLVSDPEEKEVSDDDDDRNHKHRRHENQSQFFGRDAQEQFLRRPNRKSYKPFENGRLFLESDPQSNESRKEYNLAPLDRHLSAKFEKRRPPLAPFPGAPLDLSQRTRLNQAFHGDPGPRFDLSTFPGRLSLGRGRGRCTGPWNQHDSRFNSVDTLDFASQVAPRGSTPPNLFAGRGLPNPASAQSVSWGAFGLIQGMPNGHLDTLHPLGLQGTLRPPISSSLNMGIPRQCCRDFEERGFCLRGDICPMEHGVNRIVVEDVQSLSQFNLPVSLPSARLLRTSAGTGPFSSVSAPPSMLTNSKDLHSKSSKARTPDNELGLDGVLSTACAVEVDLYDPDQPLWNNDCTETSTAFLRLPSLKIDEPEPLWNADPLNHHYLRLPDGGDSERPGKSIMTPVGSHCTTSSVWGRIGNLRYKLETTGKIDNPITSTPYPENEAKEDQEEALPIVQGTAHRGKRIIMEDVGPNAMNSSANPRTRNVRRHSQKALRTLFVNGIPLKNNKREALLLHFRKFGEVVDIYVPHNSERAFVQFSKREDAEVALNAPDAVMGNRFIKLWWANRDSIPGDGISSGDPLSTTSDGMTAASVPLPPQPSVANREKKIIPSAAPKFSVSPAFDVSGPATDQFKPVATNGPKATPPSQKKLESLELLKEELRVKQEMLDQKRNDFRRQLDQLEKQAIIVKDEASADQVVKRHRVGTVTNVAKAISLSPTNYGKAAVQPGAEKTVEKISSGENIVSPSSKTNSTIVLHSPRNSKHPSRPSAPVGVPFSLNRFKLDNRPTTFRILSPLPAGFANVAVLKEHFSSYNDLFTVELEDSEAHTGTAVSETSENCSACITFTTRRSAERAFLNGKCWQGHDLEFVWLTTSSNSGNNHGGRKYSSTPAPKGLPDAEVQIETVKSESSSSSTGKSTCSVSPAAATTGNRDPENDELGSFELEELVEASRSSLNTMSSSETLSAKANVC</sequence>
<keyword evidence="4" id="KW-0862">Zinc</keyword>
<accession>A0A834YR13</accession>
<dbReference type="SMART" id="SM00356">
    <property type="entry name" value="ZnF_C3H1"/>
    <property type="match status" value="1"/>
</dbReference>
<dbReference type="EMBL" id="JABCRI010000018">
    <property type="protein sequence ID" value="KAF8390472.1"/>
    <property type="molecule type" value="Genomic_DNA"/>
</dbReference>
<feature type="domain" description="RRM" evidence="7">
    <location>
        <begin position="603"/>
        <end position="675"/>
    </location>
</feature>
<proteinExistence type="predicted"/>
<feature type="region of interest" description="Disordered" evidence="6">
    <location>
        <begin position="849"/>
        <end position="877"/>
    </location>
</feature>
<dbReference type="GO" id="GO:0008270">
    <property type="term" value="F:zinc ion binding"/>
    <property type="evidence" value="ECO:0007669"/>
    <property type="project" value="UniProtKB-KW"/>
</dbReference>
<protein>
    <submittedName>
        <fullName evidence="9">Uncharacterized protein</fullName>
    </submittedName>
</protein>
<dbReference type="OrthoDB" id="443401at2759"/>
<dbReference type="CDD" id="cd12257">
    <property type="entry name" value="RRM1_RBM26_like"/>
    <property type="match status" value="1"/>
</dbReference>
<keyword evidence="4" id="KW-0863">Zinc-finger</keyword>
<dbReference type="Proteomes" id="UP000655225">
    <property type="component" value="Unassembled WGS sequence"/>
</dbReference>
<feature type="compositionally biased region" description="Polar residues" evidence="6">
    <location>
        <begin position="849"/>
        <end position="862"/>
    </location>
</feature>
<dbReference type="Gene3D" id="3.30.70.330">
    <property type="match status" value="1"/>
</dbReference>
<dbReference type="SUPFAM" id="SSF54928">
    <property type="entry name" value="RNA-binding domain, RBD"/>
    <property type="match status" value="1"/>
</dbReference>
<dbReference type="PROSITE" id="PS50103">
    <property type="entry name" value="ZF_C3H1"/>
    <property type="match status" value="1"/>
</dbReference>
<reference evidence="9 10" key="1">
    <citation type="submission" date="2020-04" db="EMBL/GenBank/DDBJ databases">
        <title>Plant Genome Project.</title>
        <authorList>
            <person name="Zhang R.-G."/>
        </authorList>
    </citation>
    <scope>NUCLEOTIDE SEQUENCE [LARGE SCALE GENOMIC DNA]</scope>
    <source>
        <strain evidence="9">YNK0</strain>
        <tissue evidence="9">Leaf</tissue>
    </source>
</reference>
<comment type="caution">
    <text evidence="9">The sequence shown here is derived from an EMBL/GenBank/DDBJ whole genome shotgun (WGS) entry which is preliminary data.</text>
</comment>
<keyword evidence="4" id="KW-0479">Metal-binding</keyword>
<feature type="coiled-coil region" evidence="5">
    <location>
        <begin position="758"/>
        <end position="799"/>
    </location>
</feature>
<feature type="region of interest" description="Disordered" evidence="6">
    <location>
        <begin position="106"/>
        <end position="185"/>
    </location>
</feature>
<evidence type="ECO:0000313" key="9">
    <source>
        <dbReference type="EMBL" id="KAF8390472.1"/>
    </source>
</evidence>
<organism evidence="9 10">
    <name type="scientific">Tetracentron sinense</name>
    <name type="common">Spur-leaf</name>
    <dbReference type="NCBI Taxonomy" id="13715"/>
    <lineage>
        <taxon>Eukaryota</taxon>
        <taxon>Viridiplantae</taxon>
        <taxon>Streptophyta</taxon>
        <taxon>Embryophyta</taxon>
        <taxon>Tracheophyta</taxon>
        <taxon>Spermatophyta</taxon>
        <taxon>Magnoliopsida</taxon>
        <taxon>Trochodendrales</taxon>
        <taxon>Trochodendraceae</taxon>
        <taxon>Tetracentron</taxon>
    </lineage>
</organism>
<evidence type="ECO:0000256" key="3">
    <source>
        <dbReference type="PROSITE-ProRule" id="PRU00176"/>
    </source>
</evidence>
<feature type="region of interest" description="Disordered" evidence="6">
    <location>
        <begin position="401"/>
        <end position="431"/>
    </location>
</feature>
<evidence type="ECO:0000259" key="8">
    <source>
        <dbReference type="PROSITE" id="PS50103"/>
    </source>
</evidence>